<evidence type="ECO:0000313" key="2">
    <source>
        <dbReference type="EMBL" id="TFK77751.1"/>
    </source>
</evidence>
<dbReference type="STRING" id="1314778.A0A5C3NJ32"/>
<feature type="compositionally biased region" description="Low complexity" evidence="1">
    <location>
        <begin position="204"/>
        <end position="216"/>
    </location>
</feature>
<feature type="region of interest" description="Disordered" evidence="1">
    <location>
        <begin position="305"/>
        <end position="324"/>
    </location>
</feature>
<gene>
    <name evidence="2" type="ORF">K466DRAFT_571280</name>
</gene>
<dbReference type="Proteomes" id="UP000308197">
    <property type="component" value="Unassembled WGS sequence"/>
</dbReference>
<feature type="compositionally biased region" description="Gly residues" evidence="1">
    <location>
        <begin position="344"/>
        <end position="355"/>
    </location>
</feature>
<accession>A0A5C3NJ32</accession>
<reference evidence="2 3" key="1">
    <citation type="journal article" date="2019" name="Nat. Ecol. Evol.">
        <title>Megaphylogeny resolves global patterns of mushroom evolution.</title>
        <authorList>
            <person name="Varga T."/>
            <person name="Krizsan K."/>
            <person name="Foldi C."/>
            <person name="Dima B."/>
            <person name="Sanchez-Garcia M."/>
            <person name="Sanchez-Ramirez S."/>
            <person name="Szollosi G.J."/>
            <person name="Szarkandi J.G."/>
            <person name="Papp V."/>
            <person name="Albert L."/>
            <person name="Andreopoulos W."/>
            <person name="Angelini C."/>
            <person name="Antonin V."/>
            <person name="Barry K.W."/>
            <person name="Bougher N.L."/>
            <person name="Buchanan P."/>
            <person name="Buyck B."/>
            <person name="Bense V."/>
            <person name="Catcheside P."/>
            <person name="Chovatia M."/>
            <person name="Cooper J."/>
            <person name="Damon W."/>
            <person name="Desjardin D."/>
            <person name="Finy P."/>
            <person name="Geml J."/>
            <person name="Haridas S."/>
            <person name="Hughes K."/>
            <person name="Justo A."/>
            <person name="Karasinski D."/>
            <person name="Kautmanova I."/>
            <person name="Kiss B."/>
            <person name="Kocsube S."/>
            <person name="Kotiranta H."/>
            <person name="LaButti K.M."/>
            <person name="Lechner B.E."/>
            <person name="Liimatainen K."/>
            <person name="Lipzen A."/>
            <person name="Lukacs Z."/>
            <person name="Mihaltcheva S."/>
            <person name="Morgado L.N."/>
            <person name="Niskanen T."/>
            <person name="Noordeloos M.E."/>
            <person name="Ohm R.A."/>
            <person name="Ortiz-Santana B."/>
            <person name="Ovrebo C."/>
            <person name="Racz N."/>
            <person name="Riley R."/>
            <person name="Savchenko A."/>
            <person name="Shiryaev A."/>
            <person name="Soop K."/>
            <person name="Spirin V."/>
            <person name="Szebenyi C."/>
            <person name="Tomsovsky M."/>
            <person name="Tulloss R.E."/>
            <person name="Uehling J."/>
            <person name="Grigoriev I.V."/>
            <person name="Vagvolgyi C."/>
            <person name="Papp T."/>
            <person name="Martin F.M."/>
            <person name="Miettinen O."/>
            <person name="Hibbett D.S."/>
            <person name="Nagy L.G."/>
        </authorList>
    </citation>
    <scope>NUCLEOTIDE SEQUENCE [LARGE SCALE GENOMIC DNA]</scope>
    <source>
        <strain evidence="2 3">HHB13444</strain>
    </source>
</reference>
<feature type="compositionally biased region" description="Acidic residues" evidence="1">
    <location>
        <begin position="172"/>
        <end position="182"/>
    </location>
</feature>
<dbReference type="AlphaFoldDB" id="A0A5C3NJ32"/>
<feature type="region of interest" description="Disordered" evidence="1">
    <location>
        <begin position="340"/>
        <end position="373"/>
    </location>
</feature>
<sequence length="373" mass="39526">MPLDPKTYHPTLEAAVQEAYAQNIDLTVIPALLRYDSFTDMAAILKWLKDYSEVRSEDCQPCVTAGRECIRHNGSSIRCLACYITDARECSHQTILTCTAEMVQRGHASTPPCMGNREADKEGLTPVPSALQWKPKREQVALKNAIRGNGLTNTGALPDVAATTADETRTSDDEEEQVDELADDHSDVEGPVVLGKGKQRAARRSSAARSAPSNPRTAGANGQARKRDNTSRKRKATGDSATLLDIKALLERVVKTNDELLQFRRELCAASDESEDVAVSLLRQIVESSNDLLALKRRRYNLSPDTESSKVFTGDEGALGEGGSGDYVALPSVGEREIAVAGSSGAGSSGAGPSGAGPSVAGQSVAGPSGATA</sequence>
<name>A0A5C3NJ32_9APHY</name>
<keyword evidence="3" id="KW-1185">Reference proteome</keyword>
<dbReference type="EMBL" id="ML213203">
    <property type="protein sequence ID" value="TFK77751.1"/>
    <property type="molecule type" value="Genomic_DNA"/>
</dbReference>
<dbReference type="InParanoid" id="A0A5C3NJ32"/>
<proteinExistence type="predicted"/>
<protein>
    <submittedName>
        <fullName evidence="2">Uncharacterized protein</fullName>
    </submittedName>
</protein>
<evidence type="ECO:0000313" key="3">
    <source>
        <dbReference type="Proteomes" id="UP000308197"/>
    </source>
</evidence>
<feature type="compositionally biased region" description="Low complexity" evidence="1">
    <location>
        <begin position="356"/>
        <end position="367"/>
    </location>
</feature>
<evidence type="ECO:0000256" key="1">
    <source>
        <dbReference type="SAM" id="MobiDB-lite"/>
    </source>
</evidence>
<feature type="region of interest" description="Disordered" evidence="1">
    <location>
        <begin position="145"/>
        <end position="237"/>
    </location>
</feature>
<organism evidence="2 3">
    <name type="scientific">Polyporus arcularius HHB13444</name>
    <dbReference type="NCBI Taxonomy" id="1314778"/>
    <lineage>
        <taxon>Eukaryota</taxon>
        <taxon>Fungi</taxon>
        <taxon>Dikarya</taxon>
        <taxon>Basidiomycota</taxon>
        <taxon>Agaricomycotina</taxon>
        <taxon>Agaricomycetes</taxon>
        <taxon>Polyporales</taxon>
        <taxon>Polyporaceae</taxon>
        <taxon>Polyporus</taxon>
    </lineage>
</organism>